<dbReference type="AlphaFoldDB" id="A0A165BZ94"/>
<reference evidence="1 2" key="1">
    <citation type="journal article" date="2016" name="Mol. Biol. Evol.">
        <title>Comparative Genomics of Early-Diverging Mushroom-Forming Fungi Provides Insights into the Origins of Lignocellulose Decay Capabilities.</title>
        <authorList>
            <person name="Nagy L.G."/>
            <person name="Riley R."/>
            <person name="Tritt A."/>
            <person name="Adam C."/>
            <person name="Daum C."/>
            <person name="Floudas D."/>
            <person name="Sun H."/>
            <person name="Yadav J.S."/>
            <person name="Pangilinan J."/>
            <person name="Larsson K.H."/>
            <person name="Matsuura K."/>
            <person name="Barry K."/>
            <person name="Labutti K."/>
            <person name="Kuo R."/>
            <person name="Ohm R.A."/>
            <person name="Bhattacharya S.S."/>
            <person name="Shirouzu T."/>
            <person name="Yoshinaga Y."/>
            <person name="Martin F.M."/>
            <person name="Grigoriev I.V."/>
            <person name="Hibbett D.S."/>
        </authorList>
    </citation>
    <scope>NUCLEOTIDE SEQUENCE [LARGE SCALE GENOMIC DNA]</scope>
    <source>
        <strain evidence="1 2">93-53</strain>
    </source>
</reference>
<dbReference type="InParanoid" id="A0A165BZ94"/>
<dbReference type="GeneID" id="63831738"/>
<dbReference type="Proteomes" id="UP000076871">
    <property type="component" value="Unassembled WGS sequence"/>
</dbReference>
<evidence type="ECO:0008006" key="3">
    <source>
        <dbReference type="Google" id="ProtNLM"/>
    </source>
</evidence>
<dbReference type="SUPFAM" id="SSF52058">
    <property type="entry name" value="L domain-like"/>
    <property type="match status" value="1"/>
</dbReference>
<gene>
    <name evidence="1" type="ORF">LAESUDRAFT_815669</name>
</gene>
<evidence type="ECO:0000313" key="2">
    <source>
        <dbReference type="Proteomes" id="UP000076871"/>
    </source>
</evidence>
<proteinExistence type="predicted"/>
<dbReference type="EMBL" id="KV427658">
    <property type="protein sequence ID" value="KZT01920.1"/>
    <property type="molecule type" value="Genomic_DNA"/>
</dbReference>
<evidence type="ECO:0000313" key="1">
    <source>
        <dbReference type="EMBL" id="KZT01920.1"/>
    </source>
</evidence>
<organism evidence="1 2">
    <name type="scientific">Laetiporus sulphureus 93-53</name>
    <dbReference type="NCBI Taxonomy" id="1314785"/>
    <lineage>
        <taxon>Eukaryota</taxon>
        <taxon>Fungi</taxon>
        <taxon>Dikarya</taxon>
        <taxon>Basidiomycota</taxon>
        <taxon>Agaricomycotina</taxon>
        <taxon>Agaricomycetes</taxon>
        <taxon>Polyporales</taxon>
        <taxon>Laetiporus</taxon>
    </lineage>
</organism>
<dbReference type="RefSeq" id="XP_040759660.1">
    <property type="nucleotide sequence ID" value="XM_040914711.1"/>
</dbReference>
<protein>
    <recommendedName>
        <fullName evidence="3">F-box domain-containing protein</fullName>
    </recommendedName>
</protein>
<keyword evidence="2" id="KW-1185">Reference proteome</keyword>
<accession>A0A165BZ94</accession>
<dbReference type="OrthoDB" id="3365698at2759"/>
<sequence length="570" mass="64824">MSPQEGDGKLFSLEQLSTLDLIKTLSSRLEQGDTRQRILPLEDLDGLIKAAETMVQAMRRERNARVAINHLPAEVLEEIFVTTCTVKLAEYRFKHYGCGEAMTIWNPTWIEKGRAVGLMLVCHPWKEIASGIRELWNGVETYWEHKDRILLERSGQGPLKVLTHGKMEPPYAVVHALQNVEHSSRIQELYLTSPLLARENREYFGMLAPSLRSLALQGDYSRVPNETLNLFDNHIPCLERLSLSYVGWLPSNAFAELTFLAIDQCYVSKCRAKIRSVLAGTPNLVDLVLRKVADQHFGYIRVETEAADMKPVSLTRLRRLLIENMWTDDVDYVFRDARLDGDISVSIKRVRPRDDGHRILKVVSTWSLNALKHPKELHFQPHVAIIAGASSGFRFEVERSVSLRYWFSWSRNLPLSSISHLCTFEDASMPTSLERVHNFLRQMTSLETLSVNIEGLTKIIDALTLFLDPTDPPLCPALTTLRITIRQDSDCNTILDSLLPQDAQLGVKHLYVGLIGPPNEFGEALQAAKDHLHGNFESVKSETLLYDKAYNITLPLVCDKEVHALWPRWL</sequence>
<name>A0A165BZ94_9APHY</name>